<dbReference type="PROSITE" id="PS51910">
    <property type="entry name" value="GH18_2"/>
    <property type="match status" value="1"/>
</dbReference>
<dbReference type="Gene3D" id="3.20.20.80">
    <property type="entry name" value="Glycosidases"/>
    <property type="match status" value="1"/>
</dbReference>
<evidence type="ECO:0000256" key="5">
    <source>
        <dbReference type="RuleBase" id="RU004453"/>
    </source>
</evidence>
<comment type="similarity">
    <text evidence="5">Belongs to the glycosyl hydrolase 18 family.</text>
</comment>
<dbReference type="Pfam" id="PF00704">
    <property type="entry name" value="Glyco_hydro_18"/>
    <property type="match status" value="1"/>
</dbReference>
<dbReference type="InterPro" id="IPR001223">
    <property type="entry name" value="Glyco_hydro18_cat"/>
</dbReference>
<evidence type="ECO:0000256" key="3">
    <source>
        <dbReference type="ARBA" id="ARBA00023295"/>
    </source>
</evidence>
<dbReference type="PROSITE" id="PS01095">
    <property type="entry name" value="GH18_1"/>
    <property type="match status" value="1"/>
</dbReference>
<evidence type="ECO:0000259" key="7">
    <source>
        <dbReference type="PROSITE" id="PS51910"/>
    </source>
</evidence>
<dbReference type="InterPro" id="IPR050542">
    <property type="entry name" value="Glycosyl_Hydrlase18_Chitinase"/>
</dbReference>
<evidence type="ECO:0000256" key="4">
    <source>
        <dbReference type="RuleBase" id="RU000489"/>
    </source>
</evidence>
<dbReference type="PANTHER" id="PTHR45708:SF49">
    <property type="entry name" value="ENDOCHITINASE"/>
    <property type="match status" value="1"/>
</dbReference>
<dbReference type="EMBL" id="JBJQOH010000002">
    <property type="protein sequence ID" value="KAL3698221.1"/>
    <property type="molecule type" value="Genomic_DNA"/>
</dbReference>
<keyword evidence="9" id="KW-1185">Reference proteome</keyword>
<feature type="chain" id="PRO_5044888450" description="chitinase" evidence="6">
    <location>
        <begin position="32"/>
        <end position="259"/>
    </location>
</feature>
<dbReference type="PANTHER" id="PTHR45708">
    <property type="entry name" value="ENDOCHITINASE"/>
    <property type="match status" value="1"/>
</dbReference>
<evidence type="ECO:0000313" key="9">
    <source>
        <dbReference type="Proteomes" id="UP001633002"/>
    </source>
</evidence>
<dbReference type="InterPro" id="IPR001579">
    <property type="entry name" value="Glyco_hydro_18_chit_AS"/>
</dbReference>
<sequence>MGTEKSFFSGQMRIGVAMIVLLVSAVNPISAGQIAGYWGQDVSEIKSCQSRGIKVLLSLGGATKNYGFNSADEARSLAQEIWDKYLGGNGNRPLGDAQLDGIDLDIENGRSAFYPDLGGRLREIAQNNNYKKLYISAAPQCPFPDNSLGPQAGKFLSTTLADFVFVQFYNNPGCDFRSGSDAVVKAYQQWTNGLPKAQVFMGLLASSSTTSSDKGFVESGAFKNSILPKIKSIGNYGGVMLWKPSSDGGSYATAIKSFV</sequence>
<dbReference type="GO" id="GO:0008843">
    <property type="term" value="F:endochitinase activity"/>
    <property type="evidence" value="ECO:0007669"/>
    <property type="project" value="UniProtKB-EC"/>
</dbReference>
<dbReference type="EC" id="3.2.1.14" evidence="1"/>
<dbReference type="SUPFAM" id="SSF51445">
    <property type="entry name" value="(Trans)glycosidases"/>
    <property type="match status" value="1"/>
</dbReference>
<comment type="caution">
    <text evidence="8">The sequence shown here is derived from an EMBL/GenBank/DDBJ whole genome shotgun (WGS) entry which is preliminary data.</text>
</comment>
<dbReference type="AlphaFoldDB" id="A0ABD3I4L9"/>
<dbReference type="Proteomes" id="UP001633002">
    <property type="component" value="Unassembled WGS sequence"/>
</dbReference>
<feature type="domain" description="GH18" evidence="7">
    <location>
        <begin position="1"/>
        <end position="259"/>
    </location>
</feature>
<protein>
    <recommendedName>
        <fullName evidence="1">chitinase</fullName>
        <ecNumber evidence="1">3.2.1.14</ecNumber>
    </recommendedName>
</protein>
<keyword evidence="2 4" id="KW-0378">Hydrolase</keyword>
<evidence type="ECO:0000256" key="2">
    <source>
        <dbReference type="ARBA" id="ARBA00022801"/>
    </source>
</evidence>
<evidence type="ECO:0000313" key="8">
    <source>
        <dbReference type="EMBL" id="KAL3698221.1"/>
    </source>
</evidence>
<evidence type="ECO:0000256" key="6">
    <source>
        <dbReference type="SAM" id="SignalP"/>
    </source>
</evidence>
<proteinExistence type="inferred from homology"/>
<gene>
    <name evidence="8" type="ORF">R1sor_012297</name>
</gene>
<name>A0ABD3I4L9_9MARC</name>
<keyword evidence="3 4" id="KW-0326">Glycosidase</keyword>
<reference evidence="8 9" key="1">
    <citation type="submission" date="2024-09" db="EMBL/GenBank/DDBJ databases">
        <title>Chromosome-scale assembly of Riccia sorocarpa.</title>
        <authorList>
            <person name="Paukszto L."/>
        </authorList>
    </citation>
    <scope>NUCLEOTIDE SEQUENCE [LARGE SCALE GENOMIC DNA]</scope>
    <source>
        <strain evidence="8">LP-2024</strain>
        <tissue evidence="8">Aerial parts of the thallus</tissue>
    </source>
</reference>
<organism evidence="8 9">
    <name type="scientific">Riccia sorocarpa</name>
    <dbReference type="NCBI Taxonomy" id="122646"/>
    <lineage>
        <taxon>Eukaryota</taxon>
        <taxon>Viridiplantae</taxon>
        <taxon>Streptophyta</taxon>
        <taxon>Embryophyta</taxon>
        <taxon>Marchantiophyta</taxon>
        <taxon>Marchantiopsida</taxon>
        <taxon>Marchantiidae</taxon>
        <taxon>Marchantiales</taxon>
        <taxon>Ricciaceae</taxon>
        <taxon>Riccia</taxon>
    </lineage>
</organism>
<accession>A0ABD3I4L9</accession>
<keyword evidence="6" id="KW-0732">Signal</keyword>
<evidence type="ECO:0000256" key="1">
    <source>
        <dbReference type="ARBA" id="ARBA00012729"/>
    </source>
</evidence>
<feature type="signal peptide" evidence="6">
    <location>
        <begin position="1"/>
        <end position="31"/>
    </location>
</feature>
<dbReference type="InterPro" id="IPR017853">
    <property type="entry name" value="GH"/>
</dbReference>